<dbReference type="InterPro" id="IPR012349">
    <property type="entry name" value="Split_barrel_FMN-bd"/>
</dbReference>
<dbReference type="KEGG" id="kse:Ksed_19500"/>
<proteinExistence type="predicted"/>
<dbReference type="InterPro" id="IPR003737">
    <property type="entry name" value="GlcNAc_PI_deacetylase-related"/>
</dbReference>
<dbReference type="InterPro" id="IPR002563">
    <property type="entry name" value="Flavin_Rdtase-like_dom"/>
</dbReference>
<evidence type="ECO:0000256" key="1">
    <source>
        <dbReference type="ARBA" id="ARBA00022833"/>
    </source>
</evidence>
<dbReference type="PANTHER" id="PTHR12993">
    <property type="entry name" value="N-ACETYLGLUCOSAMINYL-PHOSPHATIDYLINOSITOL DE-N-ACETYLASE-RELATED"/>
    <property type="match status" value="1"/>
</dbReference>
<evidence type="ECO:0000313" key="4">
    <source>
        <dbReference type="Proteomes" id="UP000006666"/>
    </source>
</evidence>
<dbReference type="EMBL" id="CP001686">
    <property type="protein sequence ID" value="ACV06950.1"/>
    <property type="molecule type" value="Genomic_DNA"/>
</dbReference>
<keyword evidence="4" id="KW-1185">Reference proteome</keyword>
<feature type="domain" description="Flavin reductase like" evidence="2">
    <location>
        <begin position="332"/>
        <end position="482"/>
    </location>
</feature>
<dbReference type="Proteomes" id="UP000006666">
    <property type="component" value="Chromosome"/>
</dbReference>
<dbReference type="SUPFAM" id="SSF102588">
    <property type="entry name" value="LmbE-like"/>
    <property type="match status" value="1"/>
</dbReference>
<reference evidence="3 4" key="1">
    <citation type="journal article" date="2009" name="Stand. Genomic Sci.">
        <title>Complete genome sequence of Kytococcus sedentarius type strain (541).</title>
        <authorList>
            <person name="Sims D."/>
            <person name="Brettin T."/>
            <person name="Detter J.C."/>
            <person name="Han C."/>
            <person name="Lapidus A."/>
            <person name="Copeland A."/>
            <person name="Glavina Del Rio T."/>
            <person name="Nolan M."/>
            <person name="Chen F."/>
            <person name="Lucas S."/>
            <person name="Tice H."/>
            <person name="Cheng J.F."/>
            <person name="Bruce D."/>
            <person name="Goodwin L."/>
            <person name="Pitluck S."/>
            <person name="Ovchinnikova G."/>
            <person name="Pati A."/>
            <person name="Ivanova N."/>
            <person name="Mavrommatis K."/>
            <person name="Chen A."/>
            <person name="Palaniappan K."/>
            <person name="D'haeseleer P."/>
            <person name="Chain P."/>
            <person name="Bristow J."/>
            <person name="Eisen J.A."/>
            <person name="Markowitz V."/>
            <person name="Hugenholtz P."/>
            <person name="Schneider S."/>
            <person name="Goker M."/>
            <person name="Pukall R."/>
            <person name="Kyrpides N.C."/>
            <person name="Klenk H.P."/>
        </authorList>
    </citation>
    <scope>NUCLEOTIDE SEQUENCE [LARGE SCALE GENOMIC DNA]</scope>
    <source>
        <strain evidence="4">ATCC 14392 / DSM 20547 / JCM 11482 / CCUG 33030 / NBRC 15357 / NCTC 11040 / CCM 314 / 541</strain>
    </source>
</reference>
<dbReference type="Pfam" id="PF02585">
    <property type="entry name" value="PIG-L"/>
    <property type="match status" value="1"/>
</dbReference>
<sequence length="484" mass="51097">MPSDAPATVPVLAVHAHPDDETLATGVALATLAERGHPVHVLTCTLGDHGEVLPAELRHLEGTADLAPHRRGELAVACAALGVEHRVLGEEPGVPNPTAVRYRDSGMAGSSEAEHPRALVNADRAELADLVREEIRRVGARIVLTYDETGGYGHPDHVAAHRATVAAVRTMPVAERPQLFAVVTPRSWEQEGRRWVAERVEAVPPSGSFRGRPTAGVLVPHPDGPDAERRPGAVEVDALASGVRADNDVTHEVHGTPSSLEAVSRARRAHATQVAEHDGWWAMTNLVAHRAAPAEGYSWLDPASGRIVTGDSDLRAPLAGPMASREDFRSAMGHFATGVTVLTTRLGAGEHAMTANAVMSVSLHPVLLAVCIDNAARFCEALEASGVFTVNVLPASARGHGEWLATPGRPLAGQLDQVPAYSGPMTGLPLLEEASARAECRVVHRAVLGDHTLFVGLVEDVSEGEAAAGADPLLFHRGRMRGLL</sequence>
<dbReference type="Pfam" id="PF01613">
    <property type="entry name" value="Flavin_Reduct"/>
    <property type="match status" value="1"/>
</dbReference>
<dbReference type="STRING" id="478801.Ksed_19500"/>
<dbReference type="GO" id="GO:0016811">
    <property type="term" value="F:hydrolase activity, acting on carbon-nitrogen (but not peptide) bonds, in linear amides"/>
    <property type="evidence" value="ECO:0007669"/>
    <property type="project" value="TreeGrafter"/>
</dbReference>
<name>C7NKB2_KYTSD</name>
<dbReference type="eggNOG" id="COG2120">
    <property type="taxonomic scope" value="Bacteria"/>
</dbReference>
<dbReference type="Gene3D" id="3.40.50.10320">
    <property type="entry name" value="LmbE-like"/>
    <property type="match status" value="1"/>
</dbReference>
<dbReference type="GO" id="GO:0016646">
    <property type="term" value="F:oxidoreductase activity, acting on the CH-NH group of donors, NAD or NADP as acceptor"/>
    <property type="evidence" value="ECO:0007669"/>
    <property type="project" value="UniProtKB-ARBA"/>
</dbReference>
<dbReference type="HOGENOM" id="CLU_563583_0_0_11"/>
<dbReference type="Gene3D" id="2.30.110.10">
    <property type="entry name" value="Electron Transport, Fmn-binding Protein, Chain A"/>
    <property type="match status" value="1"/>
</dbReference>
<dbReference type="InterPro" id="IPR024078">
    <property type="entry name" value="LmbE-like_dom_sf"/>
</dbReference>
<dbReference type="AlphaFoldDB" id="C7NKB2"/>
<protein>
    <submittedName>
        <fullName evidence="3">Conserved protein of DIM6/NTAB family</fullName>
    </submittedName>
</protein>
<accession>C7NKB2</accession>
<organism evidence="3 4">
    <name type="scientific">Kytococcus sedentarius (strain ATCC 14392 / DSM 20547 / JCM 11482 / CCUG 33030 / NBRC 15357 / NCTC 11040 / CCM 314 / 541)</name>
    <name type="common">Micrococcus sedentarius</name>
    <dbReference type="NCBI Taxonomy" id="478801"/>
    <lineage>
        <taxon>Bacteria</taxon>
        <taxon>Bacillati</taxon>
        <taxon>Actinomycetota</taxon>
        <taxon>Actinomycetes</taxon>
        <taxon>Micrococcales</taxon>
        <taxon>Kytococcaceae</taxon>
        <taxon>Kytococcus</taxon>
    </lineage>
</organism>
<dbReference type="SMART" id="SM00903">
    <property type="entry name" value="Flavin_Reduct"/>
    <property type="match status" value="1"/>
</dbReference>
<dbReference type="eggNOG" id="COG1853">
    <property type="taxonomic scope" value="Bacteria"/>
</dbReference>
<dbReference type="GO" id="GO:0010181">
    <property type="term" value="F:FMN binding"/>
    <property type="evidence" value="ECO:0007669"/>
    <property type="project" value="InterPro"/>
</dbReference>
<dbReference type="GO" id="GO:0016137">
    <property type="term" value="P:glycoside metabolic process"/>
    <property type="evidence" value="ECO:0007669"/>
    <property type="project" value="UniProtKB-ARBA"/>
</dbReference>
<dbReference type="PANTHER" id="PTHR12993:SF26">
    <property type="entry name" value="1D-MYO-INOSITOL 2-ACETAMIDO-2-DEOXY-ALPHA-D-GLUCOPYRANOSIDE DEACETYLASE"/>
    <property type="match status" value="1"/>
</dbReference>
<evidence type="ECO:0000313" key="3">
    <source>
        <dbReference type="EMBL" id="ACV06950.1"/>
    </source>
</evidence>
<dbReference type="RefSeq" id="WP_015779890.1">
    <property type="nucleotide sequence ID" value="NC_013169.1"/>
</dbReference>
<keyword evidence="1" id="KW-0862">Zinc</keyword>
<dbReference type="SUPFAM" id="SSF50475">
    <property type="entry name" value="FMN-binding split barrel"/>
    <property type="match status" value="1"/>
</dbReference>
<evidence type="ECO:0000259" key="2">
    <source>
        <dbReference type="SMART" id="SM00903"/>
    </source>
</evidence>
<gene>
    <name evidence="3" type="ordered locus">Ksed_19500</name>
</gene>